<proteinExistence type="predicted"/>
<dbReference type="InterPro" id="IPR011990">
    <property type="entry name" value="TPR-like_helical_dom_sf"/>
</dbReference>
<reference evidence="1 2" key="1">
    <citation type="submission" date="2019-07" db="EMBL/GenBank/DDBJ databases">
        <title>Whole genome shotgun sequence of Brevifollis gellanilyticus NBRC 108608.</title>
        <authorList>
            <person name="Hosoyama A."/>
            <person name="Uohara A."/>
            <person name="Ohji S."/>
            <person name="Ichikawa N."/>
        </authorList>
    </citation>
    <scope>NUCLEOTIDE SEQUENCE [LARGE SCALE GENOMIC DNA]</scope>
    <source>
        <strain evidence="1 2">NBRC 108608</strain>
    </source>
</reference>
<dbReference type="AlphaFoldDB" id="A0A512MEN4"/>
<comment type="caution">
    <text evidence="1">The sequence shown here is derived from an EMBL/GenBank/DDBJ whole genome shotgun (WGS) entry which is preliminary data.</text>
</comment>
<evidence type="ECO:0000313" key="1">
    <source>
        <dbReference type="EMBL" id="GEP44851.1"/>
    </source>
</evidence>
<sequence length="391" mass="42318">MLLAQPLLAAQDAASQPDAFIEKLIQDSQKHRRQRALTPEDSLFQAEIECAELAGDVSEYSHGLRLVMKGYAERGLWDEAEYLTTRMVGSGVPLGLAELALLSAQKHRPEQAMDLVAKTRIQLGLARARKKDIALRDCAIACLLAGKKDEAAALRAEMSSEEAWIVAAAFLDADAAGPLPEFDAAKELVLKAAIPAHAAAKYLLSAAGAQLRAGHREAGRAFIAEAMQMADHPKFHEAMERLLEAATLAQLHGLTEDRDRALKLFKDYAASLPAGADWKPAAHVHLAATLLSFGQRAEAEAELKLAEEAAPKVLVVTAAEGMIEIAQLWDKLGQPDKAADWLKKAAVVGMANTHQRARGAAGVRICLYFAAQKLPVPETIRQQLRQAKERS</sequence>
<dbReference type="SUPFAM" id="SSF48452">
    <property type="entry name" value="TPR-like"/>
    <property type="match status" value="1"/>
</dbReference>
<organism evidence="1 2">
    <name type="scientific">Brevifollis gellanilyticus</name>
    <dbReference type="NCBI Taxonomy" id="748831"/>
    <lineage>
        <taxon>Bacteria</taxon>
        <taxon>Pseudomonadati</taxon>
        <taxon>Verrucomicrobiota</taxon>
        <taxon>Verrucomicrobiia</taxon>
        <taxon>Verrucomicrobiales</taxon>
        <taxon>Verrucomicrobiaceae</taxon>
    </lineage>
</organism>
<dbReference type="Proteomes" id="UP000321577">
    <property type="component" value="Unassembled WGS sequence"/>
</dbReference>
<gene>
    <name evidence="1" type="ORF">BGE01nite_41420</name>
</gene>
<dbReference type="EMBL" id="BKAG01000037">
    <property type="protein sequence ID" value="GEP44851.1"/>
    <property type="molecule type" value="Genomic_DNA"/>
</dbReference>
<protein>
    <submittedName>
        <fullName evidence="1">Uncharacterized protein</fullName>
    </submittedName>
</protein>
<evidence type="ECO:0000313" key="2">
    <source>
        <dbReference type="Proteomes" id="UP000321577"/>
    </source>
</evidence>
<name>A0A512MEN4_9BACT</name>
<keyword evidence="2" id="KW-1185">Reference proteome</keyword>
<dbReference type="Gene3D" id="1.25.40.10">
    <property type="entry name" value="Tetratricopeptide repeat domain"/>
    <property type="match status" value="1"/>
</dbReference>
<accession>A0A512MEN4</accession>